<dbReference type="Proteomes" id="UP000197277">
    <property type="component" value="Unassembled WGS sequence"/>
</dbReference>
<dbReference type="AlphaFoldDB" id="A0A246FL41"/>
<proteinExistence type="predicted"/>
<dbReference type="EMBL" id="NIRR01000028">
    <property type="protein sequence ID" value="OWP62305.1"/>
    <property type="molecule type" value="Genomic_DNA"/>
</dbReference>
<keyword evidence="3" id="KW-1185">Reference proteome</keyword>
<dbReference type="OrthoDB" id="662693at2"/>
<dbReference type="RefSeq" id="WP_088465285.1">
    <property type="nucleotide sequence ID" value="NZ_NIRR01000028.1"/>
</dbReference>
<feature type="signal peptide" evidence="1">
    <location>
        <begin position="1"/>
        <end position="23"/>
    </location>
</feature>
<organism evidence="2 3">
    <name type="scientific">Hymenobacter amundsenii</name>
    <dbReference type="NCBI Taxonomy" id="2006685"/>
    <lineage>
        <taxon>Bacteria</taxon>
        <taxon>Pseudomonadati</taxon>
        <taxon>Bacteroidota</taxon>
        <taxon>Cytophagia</taxon>
        <taxon>Cytophagales</taxon>
        <taxon>Hymenobacteraceae</taxon>
        <taxon>Hymenobacter</taxon>
    </lineage>
</organism>
<reference evidence="2 3" key="1">
    <citation type="submission" date="2017-06" db="EMBL/GenBank/DDBJ databases">
        <title>Hymenobacter amundsenii sp. nov. isolated from regoliths in Antarctica.</title>
        <authorList>
            <person name="Sedlacek I."/>
            <person name="Kralova S."/>
            <person name="Pantucek R."/>
            <person name="Svec P."/>
            <person name="Holochova P."/>
            <person name="Stankova E."/>
            <person name="Vrbovska V."/>
            <person name="Busse H.-J."/>
        </authorList>
    </citation>
    <scope>NUCLEOTIDE SEQUENCE [LARGE SCALE GENOMIC DNA]</scope>
    <source>
        <strain evidence="2 3">CCM 8682</strain>
    </source>
</reference>
<keyword evidence="1" id="KW-0732">Signal</keyword>
<sequence>MHYLAMVLANLGLLLFQPPTALTGQPEPVFSRTGGNSFFAQEGIVELTLSLPLNDVLTDRGASPQPHPAVLTYRDAAAATQHLAVQVQVRGNRRKDPTVCGFPPLLILFPPDSRQSSLFGEVTTLKLVTHCLDDTHTLREYFVYKLYNQLTDFSYRVRLCRVQYRDTRAKGRATMRYAFFLENTEAVALRNQATTISKKLFIGMESMDAKATATMAIFQYMIGNTDWSVPYRHNIRVMAPNPLTSLLPVPYDFDYSGLVMAPYAVPPEQLGIRSVRDRLYRGLDFPPATYTEVRDLFNARRPAFYNVYLSCLYLDPDEKSFATRYLDEFYKTLNDPKDFEHRITRVGSKNAKRRMQITGLD</sequence>
<feature type="chain" id="PRO_5013394919" description="YARHG domain-containing protein" evidence="1">
    <location>
        <begin position="24"/>
        <end position="361"/>
    </location>
</feature>
<evidence type="ECO:0000256" key="1">
    <source>
        <dbReference type="SAM" id="SignalP"/>
    </source>
</evidence>
<evidence type="ECO:0000313" key="2">
    <source>
        <dbReference type="EMBL" id="OWP62305.1"/>
    </source>
</evidence>
<gene>
    <name evidence="2" type="ORF">CDA63_15065</name>
</gene>
<evidence type="ECO:0000313" key="3">
    <source>
        <dbReference type="Proteomes" id="UP000197277"/>
    </source>
</evidence>
<evidence type="ECO:0008006" key="4">
    <source>
        <dbReference type="Google" id="ProtNLM"/>
    </source>
</evidence>
<name>A0A246FL41_9BACT</name>
<protein>
    <recommendedName>
        <fullName evidence="4">YARHG domain-containing protein</fullName>
    </recommendedName>
</protein>
<comment type="caution">
    <text evidence="2">The sequence shown here is derived from an EMBL/GenBank/DDBJ whole genome shotgun (WGS) entry which is preliminary data.</text>
</comment>
<accession>A0A246FL41</accession>